<proteinExistence type="predicted"/>
<dbReference type="AlphaFoldDB" id="A0A0C2WQ95"/>
<reference evidence="1 2" key="1">
    <citation type="submission" date="2014-04" db="EMBL/GenBank/DDBJ databases">
        <title>Evolutionary Origins and Diversification of the Mycorrhizal Mutualists.</title>
        <authorList>
            <consortium name="DOE Joint Genome Institute"/>
            <consortium name="Mycorrhizal Genomics Consortium"/>
            <person name="Kohler A."/>
            <person name="Kuo A."/>
            <person name="Nagy L.G."/>
            <person name="Floudas D."/>
            <person name="Copeland A."/>
            <person name="Barry K.W."/>
            <person name="Cichocki N."/>
            <person name="Veneault-Fourrey C."/>
            <person name="LaButti K."/>
            <person name="Lindquist E.A."/>
            <person name="Lipzen A."/>
            <person name="Lundell T."/>
            <person name="Morin E."/>
            <person name="Murat C."/>
            <person name="Riley R."/>
            <person name="Ohm R."/>
            <person name="Sun H."/>
            <person name="Tunlid A."/>
            <person name="Henrissat B."/>
            <person name="Grigoriev I.V."/>
            <person name="Hibbett D.S."/>
            <person name="Martin F."/>
        </authorList>
    </citation>
    <scope>NUCLEOTIDE SEQUENCE [LARGE SCALE GENOMIC DNA]</scope>
    <source>
        <strain evidence="1 2">Koide BX008</strain>
    </source>
</reference>
<gene>
    <name evidence="1" type="ORF">M378DRAFT_316539</name>
</gene>
<sequence length="192" mass="21530">MALSSLATTVQGVHHSSTSGNARIVNICHQRDGSVSSDCSAADSRLARELPNWTLTRNQSVTGGHYQRESSRLQIKHGFWNKRMEGCHDGHCHLPGYRCHRKEGRRRRRLHQGKKFQFQNEYWLLGFSNSWALPGRESFARADIVQVILDLKTNGGKANQTHSTESQGSDGTDGPYCFTQIAQTLYAAFLLA</sequence>
<evidence type="ECO:0000313" key="2">
    <source>
        <dbReference type="Proteomes" id="UP000054549"/>
    </source>
</evidence>
<accession>A0A0C2WQ95</accession>
<dbReference type="EMBL" id="KN818338">
    <property type="protein sequence ID" value="KIL58418.1"/>
    <property type="molecule type" value="Genomic_DNA"/>
</dbReference>
<name>A0A0C2WQ95_AMAMK</name>
<dbReference type="InParanoid" id="A0A0C2WQ95"/>
<dbReference type="HOGENOM" id="CLU_1414813_0_0_1"/>
<dbReference type="Proteomes" id="UP000054549">
    <property type="component" value="Unassembled WGS sequence"/>
</dbReference>
<organism evidence="1 2">
    <name type="scientific">Amanita muscaria (strain Koide BX008)</name>
    <dbReference type="NCBI Taxonomy" id="946122"/>
    <lineage>
        <taxon>Eukaryota</taxon>
        <taxon>Fungi</taxon>
        <taxon>Dikarya</taxon>
        <taxon>Basidiomycota</taxon>
        <taxon>Agaricomycotina</taxon>
        <taxon>Agaricomycetes</taxon>
        <taxon>Agaricomycetidae</taxon>
        <taxon>Agaricales</taxon>
        <taxon>Pluteineae</taxon>
        <taxon>Amanitaceae</taxon>
        <taxon>Amanita</taxon>
    </lineage>
</organism>
<evidence type="ECO:0000313" key="1">
    <source>
        <dbReference type="EMBL" id="KIL58418.1"/>
    </source>
</evidence>
<keyword evidence="2" id="KW-1185">Reference proteome</keyword>
<protein>
    <submittedName>
        <fullName evidence="1">Uncharacterized protein</fullName>
    </submittedName>
</protein>